<evidence type="ECO:0000313" key="3">
    <source>
        <dbReference type="Proteomes" id="UP000724874"/>
    </source>
</evidence>
<name>A0A9P5NL12_GYMJU</name>
<keyword evidence="3" id="KW-1185">Reference proteome</keyword>
<dbReference type="EMBL" id="JADNYJ010000064">
    <property type="protein sequence ID" value="KAF8894373.1"/>
    <property type="molecule type" value="Genomic_DNA"/>
</dbReference>
<feature type="region of interest" description="Disordered" evidence="1">
    <location>
        <begin position="141"/>
        <end position="169"/>
    </location>
</feature>
<protein>
    <submittedName>
        <fullName evidence="2">Uncharacterized protein</fullName>
    </submittedName>
</protein>
<organism evidence="2 3">
    <name type="scientific">Gymnopilus junonius</name>
    <name type="common">Spectacular rustgill mushroom</name>
    <name type="synonym">Gymnopilus spectabilis subsp. junonius</name>
    <dbReference type="NCBI Taxonomy" id="109634"/>
    <lineage>
        <taxon>Eukaryota</taxon>
        <taxon>Fungi</taxon>
        <taxon>Dikarya</taxon>
        <taxon>Basidiomycota</taxon>
        <taxon>Agaricomycotina</taxon>
        <taxon>Agaricomycetes</taxon>
        <taxon>Agaricomycetidae</taxon>
        <taxon>Agaricales</taxon>
        <taxon>Agaricineae</taxon>
        <taxon>Hymenogastraceae</taxon>
        <taxon>Gymnopilus</taxon>
    </lineage>
</organism>
<comment type="caution">
    <text evidence="2">The sequence shown here is derived from an EMBL/GenBank/DDBJ whole genome shotgun (WGS) entry which is preliminary data.</text>
</comment>
<feature type="compositionally biased region" description="Low complexity" evidence="1">
    <location>
        <begin position="102"/>
        <end position="111"/>
    </location>
</feature>
<dbReference type="Proteomes" id="UP000724874">
    <property type="component" value="Unassembled WGS sequence"/>
</dbReference>
<feature type="compositionally biased region" description="Gly residues" evidence="1">
    <location>
        <begin position="84"/>
        <end position="101"/>
    </location>
</feature>
<sequence length="169" mass="16693">MKAWPAWWRRTVLEGILANHSNFDINTEENDFANLDFSQLDALAGFEEELGNSEGRSGAGQSGGSCSMENGSVEGVGQPAAGGSLAGGSLGGGSSGGGSSGGQSAVGQSAVKGRAGDDHIEEGCLASAGGEACVLEAGVNRESAGTSTHSSFHSTSPTTSQPSSAVANN</sequence>
<proteinExistence type="predicted"/>
<feature type="compositionally biased region" description="Low complexity" evidence="1">
    <location>
        <begin position="146"/>
        <end position="169"/>
    </location>
</feature>
<feature type="region of interest" description="Disordered" evidence="1">
    <location>
        <begin position="50"/>
        <end position="116"/>
    </location>
</feature>
<reference evidence="2" key="1">
    <citation type="submission" date="2020-11" db="EMBL/GenBank/DDBJ databases">
        <authorList>
            <consortium name="DOE Joint Genome Institute"/>
            <person name="Ahrendt S."/>
            <person name="Riley R."/>
            <person name="Andreopoulos W."/>
            <person name="LaButti K."/>
            <person name="Pangilinan J."/>
            <person name="Ruiz-duenas F.J."/>
            <person name="Barrasa J.M."/>
            <person name="Sanchez-Garcia M."/>
            <person name="Camarero S."/>
            <person name="Miyauchi S."/>
            <person name="Serrano A."/>
            <person name="Linde D."/>
            <person name="Babiker R."/>
            <person name="Drula E."/>
            <person name="Ayuso-Fernandez I."/>
            <person name="Pacheco R."/>
            <person name="Padilla G."/>
            <person name="Ferreira P."/>
            <person name="Barriuso J."/>
            <person name="Kellner H."/>
            <person name="Castanera R."/>
            <person name="Alfaro M."/>
            <person name="Ramirez L."/>
            <person name="Pisabarro A.G."/>
            <person name="Kuo A."/>
            <person name="Tritt A."/>
            <person name="Lipzen A."/>
            <person name="He G."/>
            <person name="Yan M."/>
            <person name="Ng V."/>
            <person name="Cullen D."/>
            <person name="Martin F."/>
            <person name="Rosso M.-N."/>
            <person name="Henrissat B."/>
            <person name="Hibbett D."/>
            <person name="Martinez A.T."/>
            <person name="Grigoriev I.V."/>
        </authorList>
    </citation>
    <scope>NUCLEOTIDE SEQUENCE</scope>
    <source>
        <strain evidence="2">AH 44721</strain>
    </source>
</reference>
<dbReference type="AlphaFoldDB" id="A0A9P5NL12"/>
<evidence type="ECO:0000256" key="1">
    <source>
        <dbReference type="SAM" id="MobiDB-lite"/>
    </source>
</evidence>
<gene>
    <name evidence="2" type="ORF">CPB84DRAFT_1848504</name>
</gene>
<accession>A0A9P5NL12</accession>
<evidence type="ECO:0000313" key="2">
    <source>
        <dbReference type="EMBL" id="KAF8894373.1"/>
    </source>
</evidence>